<evidence type="ECO:0000256" key="9">
    <source>
        <dbReference type="ARBA" id="ARBA00023075"/>
    </source>
</evidence>
<dbReference type="PRINTS" id="PR00406">
    <property type="entry name" value="CYTB5RDTASE"/>
</dbReference>
<keyword evidence="5" id="KW-0274">FAD</keyword>
<evidence type="ECO:0000259" key="13">
    <source>
        <dbReference type="PROSITE" id="PS51085"/>
    </source>
</evidence>
<dbReference type="SUPFAM" id="SSF63380">
    <property type="entry name" value="Riboflavin synthase domain-like"/>
    <property type="match status" value="1"/>
</dbReference>
<feature type="domain" description="2Fe-2S ferredoxin-type" evidence="13">
    <location>
        <begin position="579"/>
        <end position="663"/>
    </location>
</feature>
<protein>
    <submittedName>
        <fullName evidence="15">FAD-binding oxidoreductase</fullName>
    </submittedName>
</protein>
<gene>
    <name evidence="15" type="ORF">GCM10009111_11370</name>
</gene>
<dbReference type="InterPro" id="IPR001041">
    <property type="entry name" value="2Fe-2S_ferredoxin-type"/>
</dbReference>
<reference evidence="15 16" key="1">
    <citation type="journal article" date="2019" name="Int. J. Syst. Evol. Microbiol.">
        <title>The Global Catalogue of Microorganisms (GCM) 10K type strain sequencing project: providing services to taxonomists for standard genome sequencing and annotation.</title>
        <authorList>
            <consortium name="The Broad Institute Genomics Platform"/>
            <consortium name="The Broad Institute Genome Sequencing Center for Infectious Disease"/>
            <person name="Wu L."/>
            <person name="Ma J."/>
        </authorList>
    </citation>
    <scope>NUCLEOTIDE SEQUENCE [LARGE SCALE GENOMIC DNA]</scope>
    <source>
        <strain evidence="15 16">JCM 15608</strain>
    </source>
</reference>
<evidence type="ECO:0000256" key="7">
    <source>
        <dbReference type="ARBA" id="ARBA00023004"/>
    </source>
</evidence>
<keyword evidence="9" id="KW-0830">Ubiquinone</keyword>
<keyword evidence="2" id="KW-0285">Flavoprotein</keyword>
<keyword evidence="4" id="KW-0479">Metal-binding</keyword>
<evidence type="ECO:0000256" key="1">
    <source>
        <dbReference type="ARBA" id="ARBA00001974"/>
    </source>
</evidence>
<evidence type="ECO:0000256" key="5">
    <source>
        <dbReference type="ARBA" id="ARBA00022827"/>
    </source>
</evidence>
<keyword evidence="12" id="KW-0812">Transmembrane</keyword>
<dbReference type="InterPro" id="IPR008333">
    <property type="entry name" value="Cbr1-like_FAD-bd_dom"/>
</dbReference>
<dbReference type="Pfam" id="PF00970">
    <property type="entry name" value="FAD_binding_6"/>
    <property type="match status" value="1"/>
</dbReference>
<feature type="domain" description="FAD-binding FR-type" evidence="14">
    <location>
        <begin position="303"/>
        <end position="412"/>
    </location>
</feature>
<dbReference type="InterPro" id="IPR012675">
    <property type="entry name" value="Beta-grasp_dom_sf"/>
</dbReference>
<keyword evidence="12" id="KW-0472">Membrane</keyword>
<dbReference type="InterPro" id="IPR039261">
    <property type="entry name" value="FNR_nucleotide-bd"/>
</dbReference>
<dbReference type="CDD" id="cd00207">
    <property type="entry name" value="fer2"/>
    <property type="match status" value="1"/>
</dbReference>
<keyword evidence="3" id="KW-0001">2Fe-2S</keyword>
<dbReference type="InterPro" id="IPR017938">
    <property type="entry name" value="Riboflavin_synthase-like_b-brl"/>
</dbReference>
<dbReference type="SUPFAM" id="SSF54292">
    <property type="entry name" value="2Fe-2S ferredoxin-like"/>
    <property type="match status" value="1"/>
</dbReference>
<dbReference type="PROSITE" id="PS51384">
    <property type="entry name" value="FAD_FR"/>
    <property type="match status" value="1"/>
</dbReference>
<dbReference type="PANTHER" id="PTHR47354">
    <property type="entry name" value="NADH OXIDOREDUCTASE HCR"/>
    <property type="match status" value="1"/>
</dbReference>
<dbReference type="InterPro" id="IPR036010">
    <property type="entry name" value="2Fe-2S_ferredoxin-like_sf"/>
</dbReference>
<dbReference type="Gene3D" id="3.40.50.80">
    <property type="entry name" value="Nucleotide-binding domain of ferredoxin-NADP reductase (FNR) module"/>
    <property type="match status" value="1"/>
</dbReference>
<evidence type="ECO:0000256" key="3">
    <source>
        <dbReference type="ARBA" id="ARBA00022714"/>
    </source>
</evidence>
<accession>A0ABN1L525</accession>
<evidence type="ECO:0000259" key="14">
    <source>
        <dbReference type="PROSITE" id="PS51384"/>
    </source>
</evidence>
<dbReference type="PROSITE" id="PS51085">
    <property type="entry name" value="2FE2S_FER_2"/>
    <property type="match status" value="1"/>
</dbReference>
<keyword evidence="8" id="KW-0411">Iron-sulfur</keyword>
<organism evidence="15 16">
    <name type="scientific">Colwellia asteriadis</name>
    <dbReference type="NCBI Taxonomy" id="517723"/>
    <lineage>
        <taxon>Bacteria</taxon>
        <taxon>Pseudomonadati</taxon>
        <taxon>Pseudomonadota</taxon>
        <taxon>Gammaproteobacteria</taxon>
        <taxon>Alteromonadales</taxon>
        <taxon>Colwelliaceae</taxon>
        <taxon>Colwellia</taxon>
    </lineage>
</organism>
<comment type="cofactor">
    <cofactor evidence="1">
        <name>FAD</name>
        <dbReference type="ChEBI" id="CHEBI:57692"/>
    </cofactor>
</comment>
<keyword evidence="16" id="KW-1185">Reference proteome</keyword>
<sequence>MNFFFNKTVITLSLWVTLYFYCLVSFAQQGKDEHASHHPKNSQIASVSPTQKNIVVANNDGVSNLSVDSVGQTQTSVMSKGPGMGKKMNGMMEQMGAPKPKDLYPTLMRLSKLPPHLADEVLQKAINRMQKGNQIMVDGFMSLANADGQQNYSEMQSSIEKIEQGLSQYNSGLATKRAIAEGQEPRRVALQWFKSQMNLLPTVPKSEQSNIFGISILHFGVMTILFLFAFVFIWVYAFKMKRASALLEELKVAPVKEPQVIDNENKKEVSENINNSPTFDKSSELNGALVTSNESTNFASKKKGVFKGTVYVIGIFNETHDVKTIRLASLAGEPLPFNYEPGQFVTFSLNIPNQPKVIKRSYTIASSPTQRDYFEVTIKREEQGLVSRFMHDNVYIGDALEIKAPNGKFYFNGNNEENIVLVSGGVGITPMMSAVRYLTSTCWKGNIYFLFCARTSNDFIFERELRYLQSRHKNLHVLVSMTRVEGTAWMGPQGRFTSQLVNDFVPELSEKTAHICGPPPMMDAMKNMLIELGMMPERVKIEAFGGSTPVKKENKQQSPIKRNLDKNTNIKDKAINNGFEVSFTQSNKHAKAAEGESILDVAENLDVDIDSSCRAGSCGSCKVKLLEGQVEMDVDDGLEDDDKENGYVLACQSIPKTPVKVEV</sequence>
<dbReference type="Gene3D" id="3.10.20.30">
    <property type="match status" value="1"/>
</dbReference>
<evidence type="ECO:0000256" key="8">
    <source>
        <dbReference type="ARBA" id="ARBA00023014"/>
    </source>
</evidence>
<evidence type="ECO:0000313" key="15">
    <source>
        <dbReference type="EMBL" id="GAA0814479.1"/>
    </source>
</evidence>
<dbReference type="PANTHER" id="PTHR47354:SF6">
    <property type="entry name" value="NADH OXIDOREDUCTASE HCR"/>
    <property type="match status" value="1"/>
</dbReference>
<dbReference type="InterPro" id="IPR001709">
    <property type="entry name" value="Flavoprot_Pyr_Nucl_cyt_Rdtase"/>
</dbReference>
<evidence type="ECO:0000256" key="10">
    <source>
        <dbReference type="ARBA" id="ARBA00034078"/>
    </source>
</evidence>
<evidence type="ECO:0000256" key="6">
    <source>
        <dbReference type="ARBA" id="ARBA00023002"/>
    </source>
</evidence>
<dbReference type="InterPro" id="IPR017927">
    <property type="entry name" value="FAD-bd_FR_type"/>
</dbReference>
<dbReference type="Proteomes" id="UP001500021">
    <property type="component" value="Unassembled WGS sequence"/>
</dbReference>
<keyword evidence="12" id="KW-1133">Transmembrane helix</keyword>
<dbReference type="Gene3D" id="2.40.30.10">
    <property type="entry name" value="Translation factors"/>
    <property type="match status" value="1"/>
</dbReference>
<evidence type="ECO:0000256" key="11">
    <source>
        <dbReference type="ARBA" id="ARBA00061434"/>
    </source>
</evidence>
<comment type="caution">
    <text evidence="15">The sequence shown here is derived from an EMBL/GenBank/DDBJ whole genome shotgun (WGS) entry which is preliminary data.</text>
</comment>
<dbReference type="InterPro" id="IPR050415">
    <property type="entry name" value="MRET"/>
</dbReference>
<dbReference type="PROSITE" id="PS00197">
    <property type="entry name" value="2FE2S_FER_1"/>
    <property type="match status" value="1"/>
</dbReference>
<dbReference type="Pfam" id="PF00111">
    <property type="entry name" value="Fer2"/>
    <property type="match status" value="1"/>
</dbReference>
<comment type="cofactor">
    <cofactor evidence="10">
        <name>[2Fe-2S] cluster</name>
        <dbReference type="ChEBI" id="CHEBI:190135"/>
    </cofactor>
</comment>
<evidence type="ECO:0000256" key="12">
    <source>
        <dbReference type="SAM" id="Phobius"/>
    </source>
</evidence>
<dbReference type="Pfam" id="PF00175">
    <property type="entry name" value="NAD_binding_1"/>
    <property type="match status" value="1"/>
</dbReference>
<dbReference type="EMBL" id="BAAAFA010000003">
    <property type="protein sequence ID" value="GAA0814479.1"/>
    <property type="molecule type" value="Genomic_DNA"/>
</dbReference>
<keyword evidence="6" id="KW-0560">Oxidoreductase</keyword>
<proteinExistence type="inferred from homology"/>
<evidence type="ECO:0000256" key="2">
    <source>
        <dbReference type="ARBA" id="ARBA00022630"/>
    </source>
</evidence>
<name>A0ABN1L525_9GAMM</name>
<dbReference type="SUPFAM" id="SSF52343">
    <property type="entry name" value="Ferredoxin reductase-like, C-terminal NADP-linked domain"/>
    <property type="match status" value="1"/>
</dbReference>
<feature type="transmembrane region" description="Helical" evidence="12">
    <location>
        <begin position="211"/>
        <end position="237"/>
    </location>
</feature>
<comment type="similarity">
    <text evidence="11">In the N-terminal section; belongs to the FAD-binding oxidoreductase type 6 family.</text>
</comment>
<evidence type="ECO:0000313" key="16">
    <source>
        <dbReference type="Proteomes" id="UP001500021"/>
    </source>
</evidence>
<keyword evidence="7" id="KW-0408">Iron</keyword>
<dbReference type="InterPro" id="IPR001433">
    <property type="entry name" value="OxRdtase_FAD/NAD-bd"/>
</dbReference>
<dbReference type="RefSeq" id="WP_343816050.1">
    <property type="nucleotide sequence ID" value="NZ_BAAAFA010000003.1"/>
</dbReference>
<dbReference type="CDD" id="cd06217">
    <property type="entry name" value="FNR_iron_sulfur_binding_3"/>
    <property type="match status" value="1"/>
</dbReference>
<dbReference type="PRINTS" id="PR00371">
    <property type="entry name" value="FPNCR"/>
</dbReference>
<evidence type="ECO:0000256" key="4">
    <source>
        <dbReference type="ARBA" id="ARBA00022723"/>
    </source>
</evidence>
<dbReference type="InterPro" id="IPR006058">
    <property type="entry name" value="2Fe2S_fd_BS"/>
</dbReference>